<keyword evidence="7" id="KW-1185">Reference proteome</keyword>
<dbReference type="Pfam" id="PF01551">
    <property type="entry name" value="Peptidase_M23"/>
    <property type="match status" value="1"/>
</dbReference>
<dbReference type="Proteomes" id="UP001302249">
    <property type="component" value="Chromosome"/>
</dbReference>
<keyword evidence="1 4" id="KW-0732">Signal</keyword>
<gene>
    <name evidence="6" type="ORF">RPR59_00630</name>
</gene>
<dbReference type="RefSeq" id="WP_313915608.1">
    <property type="nucleotide sequence ID" value="NZ_CP135076.1"/>
</dbReference>
<reference evidence="6 7" key="1">
    <citation type="submission" date="2023-09" db="EMBL/GenBank/DDBJ databases">
        <authorList>
            <person name="Rey-Velasco X."/>
        </authorList>
    </citation>
    <scope>NUCLEOTIDE SEQUENCE [LARGE SCALE GENOMIC DNA]</scope>
    <source>
        <strain evidence="6 7">W311</strain>
    </source>
</reference>
<feature type="coiled-coil region" evidence="2">
    <location>
        <begin position="37"/>
        <end position="85"/>
    </location>
</feature>
<sequence length="394" mass="41571">MARRAILLLGVLGAALTGGAATILPAQSRSDVERERLREAKELSARADARADRLAKAAAAERDAAERARAERASVAARIDAARSDIAAGRARVALVSSRLRSARGRLAERRAPLTRLMAALQSMARRPALVSIAQPGSTRDIVHVRAMLGTLMPVIRARTADLRTDIADVARLRAQSALALASLRRGQQELEHQRMALLELEAEHRMRSKALAAHALHESDRAIALGERARDLVDRMDRLRDAAATEASLAPLPGPLPRPEGGPAPAARAASGAAPYVLPVAGKVVTGLGEVSQNGVRSRGLTLATAPGAAVRAPAAGVIRFAGPFESYGRIVLIAHEDGWTTLVTGLGATSRKRGAHVRQGEVIGRAPDGDEPKVTVELRRKGEPVDITGLLG</sequence>
<evidence type="ECO:0000259" key="5">
    <source>
        <dbReference type="Pfam" id="PF01551"/>
    </source>
</evidence>
<dbReference type="CDD" id="cd12797">
    <property type="entry name" value="M23_peptidase"/>
    <property type="match status" value="1"/>
</dbReference>
<evidence type="ECO:0000256" key="2">
    <source>
        <dbReference type="SAM" id="Coils"/>
    </source>
</evidence>
<dbReference type="PANTHER" id="PTHR21666:SF289">
    <property type="entry name" value="L-ALA--D-GLU ENDOPEPTIDASE"/>
    <property type="match status" value="1"/>
</dbReference>
<feature type="compositionally biased region" description="Pro residues" evidence="3">
    <location>
        <begin position="253"/>
        <end position="263"/>
    </location>
</feature>
<evidence type="ECO:0000256" key="4">
    <source>
        <dbReference type="SAM" id="SignalP"/>
    </source>
</evidence>
<dbReference type="SUPFAM" id="SSF51261">
    <property type="entry name" value="Duplicated hybrid motif"/>
    <property type="match status" value="1"/>
</dbReference>
<evidence type="ECO:0000256" key="1">
    <source>
        <dbReference type="ARBA" id="ARBA00022729"/>
    </source>
</evidence>
<dbReference type="InterPro" id="IPR016047">
    <property type="entry name" value="M23ase_b-sheet_dom"/>
</dbReference>
<evidence type="ECO:0000256" key="3">
    <source>
        <dbReference type="SAM" id="MobiDB-lite"/>
    </source>
</evidence>
<feature type="domain" description="M23ase beta-sheet core" evidence="5">
    <location>
        <begin position="299"/>
        <end position="388"/>
    </location>
</feature>
<protein>
    <submittedName>
        <fullName evidence="6">Peptidoglycan DD-metalloendopeptidase family protein</fullName>
    </submittedName>
</protein>
<dbReference type="InterPro" id="IPR050570">
    <property type="entry name" value="Cell_wall_metabolism_enzyme"/>
</dbReference>
<evidence type="ECO:0000313" key="6">
    <source>
        <dbReference type="EMBL" id="WNO53799.1"/>
    </source>
</evidence>
<evidence type="ECO:0000313" key="7">
    <source>
        <dbReference type="Proteomes" id="UP001302249"/>
    </source>
</evidence>
<feature type="region of interest" description="Disordered" evidence="3">
    <location>
        <begin position="249"/>
        <end position="268"/>
    </location>
</feature>
<keyword evidence="2" id="KW-0175">Coiled coil</keyword>
<feature type="chain" id="PRO_5046448760" evidence="4">
    <location>
        <begin position="21"/>
        <end position="394"/>
    </location>
</feature>
<dbReference type="Gene3D" id="2.70.70.10">
    <property type="entry name" value="Glucose Permease (Domain IIA)"/>
    <property type="match status" value="1"/>
</dbReference>
<dbReference type="InterPro" id="IPR011055">
    <property type="entry name" value="Dup_hybrid_motif"/>
</dbReference>
<accession>A0ABZ0BBW4</accession>
<organism evidence="6 7">
    <name type="scientific">Stakelama saccharophila</name>
    <dbReference type="NCBI Taxonomy" id="3075605"/>
    <lineage>
        <taxon>Bacteria</taxon>
        <taxon>Pseudomonadati</taxon>
        <taxon>Pseudomonadota</taxon>
        <taxon>Alphaproteobacteria</taxon>
        <taxon>Sphingomonadales</taxon>
        <taxon>Sphingomonadaceae</taxon>
        <taxon>Stakelama</taxon>
    </lineage>
</organism>
<dbReference type="EMBL" id="CP135076">
    <property type="protein sequence ID" value="WNO53799.1"/>
    <property type="molecule type" value="Genomic_DNA"/>
</dbReference>
<dbReference type="PANTHER" id="PTHR21666">
    <property type="entry name" value="PEPTIDASE-RELATED"/>
    <property type="match status" value="1"/>
</dbReference>
<name>A0ABZ0BBW4_9SPHN</name>
<proteinExistence type="predicted"/>
<feature type="signal peptide" evidence="4">
    <location>
        <begin position="1"/>
        <end position="20"/>
    </location>
</feature>